<evidence type="ECO:0000313" key="2">
    <source>
        <dbReference type="Proteomes" id="UP001586593"/>
    </source>
</evidence>
<comment type="caution">
    <text evidence="1">The sequence shown here is derived from an EMBL/GenBank/DDBJ whole genome shotgun (WGS) entry which is preliminary data.</text>
</comment>
<protein>
    <recommendedName>
        <fullName evidence="3">FAD-dependent oxidoreductase</fullName>
    </recommendedName>
</protein>
<dbReference type="InterPro" id="IPR036188">
    <property type="entry name" value="FAD/NAD-bd_sf"/>
</dbReference>
<dbReference type="Pfam" id="PF13450">
    <property type="entry name" value="NAD_binding_8"/>
    <property type="match status" value="1"/>
</dbReference>
<name>A0ABR3VE74_9PEZI</name>
<dbReference type="PANTHER" id="PTHR10742:SF414">
    <property type="entry name" value="CONTAINING AMINE OXIDASE, PUTATIVE (AFU_ORTHOLOGUE AFUA_3G12150)-RELATED"/>
    <property type="match status" value="1"/>
</dbReference>
<dbReference type="Gene3D" id="3.50.50.60">
    <property type="entry name" value="FAD/NAD(P)-binding domain"/>
    <property type="match status" value="1"/>
</dbReference>
<reference evidence="1 2" key="1">
    <citation type="journal article" date="2024" name="Commun. Biol.">
        <title>Comparative genomic analysis of thermophilic fungi reveals convergent evolutionary adaptations and gene losses.</title>
        <authorList>
            <person name="Steindorff A.S."/>
            <person name="Aguilar-Pontes M.V."/>
            <person name="Robinson A.J."/>
            <person name="Andreopoulos B."/>
            <person name="LaButti K."/>
            <person name="Kuo A."/>
            <person name="Mondo S."/>
            <person name="Riley R."/>
            <person name="Otillar R."/>
            <person name="Haridas S."/>
            <person name="Lipzen A."/>
            <person name="Grimwood J."/>
            <person name="Schmutz J."/>
            <person name="Clum A."/>
            <person name="Reid I.D."/>
            <person name="Moisan M.C."/>
            <person name="Butler G."/>
            <person name="Nguyen T.T.M."/>
            <person name="Dewar K."/>
            <person name="Conant G."/>
            <person name="Drula E."/>
            <person name="Henrissat B."/>
            <person name="Hansel C."/>
            <person name="Singer S."/>
            <person name="Hutchinson M.I."/>
            <person name="de Vries R.P."/>
            <person name="Natvig D.O."/>
            <person name="Powell A.J."/>
            <person name="Tsang A."/>
            <person name="Grigoriev I.V."/>
        </authorList>
    </citation>
    <scope>NUCLEOTIDE SEQUENCE [LARGE SCALE GENOMIC DNA]</scope>
    <source>
        <strain evidence="1 2">ATCC 24622</strain>
    </source>
</reference>
<gene>
    <name evidence="1" type="ORF">VTK73DRAFT_3872</name>
</gene>
<keyword evidence="2" id="KW-1185">Reference proteome</keyword>
<dbReference type="EMBL" id="JAZHXJ010002259">
    <property type="protein sequence ID" value="KAL1839998.1"/>
    <property type="molecule type" value="Genomic_DNA"/>
</dbReference>
<evidence type="ECO:0000313" key="1">
    <source>
        <dbReference type="EMBL" id="KAL1839998.1"/>
    </source>
</evidence>
<evidence type="ECO:0008006" key="3">
    <source>
        <dbReference type="Google" id="ProtNLM"/>
    </source>
</evidence>
<dbReference type="SUPFAM" id="SSF51905">
    <property type="entry name" value="FAD/NAD(P)-binding domain"/>
    <property type="match status" value="1"/>
</dbReference>
<organism evidence="1 2">
    <name type="scientific">Phialemonium thermophilum</name>
    <dbReference type="NCBI Taxonomy" id="223376"/>
    <lineage>
        <taxon>Eukaryota</taxon>
        <taxon>Fungi</taxon>
        <taxon>Dikarya</taxon>
        <taxon>Ascomycota</taxon>
        <taxon>Pezizomycotina</taxon>
        <taxon>Sordariomycetes</taxon>
        <taxon>Sordariomycetidae</taxon>
        <taxon>Cephalothecales</taxon>
        <taxon>Cephalothecaceae</taxon>
        <taxon>Phialemonium</taxon>
    </lineage>
</organism>
<dbReference type="Proteomes" id="UP001586593">
    <property type="component" value="Unassembled WGS sequence"/>
</dbReference>
<sequence>MPGERAVESDGGLCHRQRPAWRGLANHRRGWLAAGCQYCDAKTSRGARTSARLASVSCLTAMALAGARWADTIRSRGARLSWAVLLASYSCLRGGFRPRVIVVARQKALSRCSTESAHFPVAHRRSASRCLPLPLLFARFGLPFDFREAPGPDMSPVARPPEGPPPHVCVVGAGMAGLRCASVLLERGARVTILEARDRIGGRVGGSPADLSSLLTPQWTTPGIEVV</sequence>
<dbReference type="InterPro" id="IPR050281">
    <property type="entry name" value="Flavin_monoamine_oxidase"/>
</dbReference>
<accession>A0ABR3VE74</accession>
<dbReference type="PANTHER" id="PTHR10742">
    <property type="entry name" value="FLAVIN MONOAMINE OXIDASE"/>
    <property type="match status" value="1"/>
</dbReference>
<proteinExistence type="predicted"/>
<dbReference type="PRINTS" id="PR00419">
    <property type="entry name" value="ADXRDTASE"/>
</dbReference>